<dbReference type="RefSeq" id="WP_066410774.1">
    <property type="nucleotide sequence ID" value="NZ_CP018866.1"/>
</dbReference>
<dbReference type="PANTHER" id="PTHR18964:SF149">
    <property type="entry name" value="BIFUNCTIONAL UDP-N-ACETYLGLUCOSAMINE 2-EPIMERASE_N-ACETYLMANNOSAMINE KINASE"/>
    <property type="match status" value="1"/>
</dbReference>
<dbReference type="Proteomes" id="UP000215224">
    <property type="component" value="Chromosome"/>
</dbReference>
<evidence type="ECO:0000313" key="3">
    <source>
        <dbReference type="Proteomes" id="UP000215224"/>
    </source>
</evidence>
<dbReference type="PANTHER" id="PTHR18964">
    <property type="entry name" value="ROK (REPRESSOR, ORF, KINASE) FAMILY"/>
    <property type="match status" value="1"/>
</dbReference>
<name>A0A223KMY5_9BACI</name>
<dbReference type="STRING" id="1314751.GCA_001591425_00088"/>
<evidence type="ECO:0000256" key="1">
    <source>
        <dbReference type="ARBA" id="ARBA00006479"/>
    </source>
</evidence>
<dbReference type="SUPFAM" id="SSF53067">
    <property type="entry name" value="Actin-like ATPase domain"/>
    <property type="match status" value="1"/>
</dbReference>
<dbReference type="Gene3D" id="3.30.420.40">
    <property type="match status" value="2"/>
</dbReference>
<dbReference type="InterPro" id="IPR000600">
    <property type="entry name" value="ROK"/>
</dbReference>
<evidence type="ECO:0000313" key="2">
    <source>
        <dbReference type="EMBL" id="AST90865.1"/>
    </source>
</evidence>
<dbReference type="AlphaFoldDB" id="A0A223KMY5"/>
<keyword evidence="3" id="KW-1185">Reference proteome</keyword>
<dbReference type="EMBL" id="CP018866">
    <property type="protein sequence ID" value="AST90865.1"/>
    <property type="molecule type" value="Genomic_DNA"/>
</dbReference>
<comment type="similarity">
    <text evidence="1">Belongs to the ROK (NagC/XylR) family.</text>
</comment>
<sequence>MDYNIGVDIGGTKIAAGIVQRDGTIIHQVKVPTPKLGREAILQVLKEVIVELTLFANKKSITLGGIGIGTAGQVHVQEAKILSGTSNIRNWGDIHLREEIKAYSELPVYVDNDVNVLTLAEQYFGAAKGYQEVICLALGTGVGGGVLTKGSLIHGTWGGATELGHMSVDMNGELCNCGLPGCLETFASGTWIARRMSKLLTEHGEEHIDVASITGEEVFRFYKEGHPLAKEVVQQMIQGLSIGIINLIHMFNPQIVVLGGGVMANEDWIIYLLQENLKHKGLRALVNGVELKSAELQNESGLIGASIQPWLYSTNKFSIENVQ</sequence>
<dbReference type="InterPro" id="IPR043129">
    <property type="entry name" value="ATPase_NBD"/>
</dbReference>
<dbReference type="KEGG" id="bcoh:BC6307_05985"/>
<accession>A0A223KMY5</accession>
<organism evidence="2 3">
    <name type="scientific">Sutcliffiella cohnii</name>
    <dbReference type="NCBI Taxonomy" id="33932"/>
    <lineage>
        <taxon>Bacteria</taxon>
        <taxon>Bacillati</taxon>
        <taxon>Bacillota</taxon>
        <taxon>Bacilli</taxon>
        <taxon>Bacillales</taxon>
        <taxon>Bacillaceae</taxon>
        <taxon>Sutcliffiella</taxon>
    </lineage>
</organism>
<dbReference type="InterPro" id="IPR049874">
    <property type="entry name" value="ROK_cs"/>
</dbReference>
<protein>
    <recommendedName>
        <fullName evidence="4">Glucokinase</fullName>
    </recommendedName>
</protein>
<reference evidence="2 3" key="1">
    <citation type="submission" date="2016-12" db="EMBL/GenBank/DDBJ databases">
        <title>The whole genome sequencing and assembly of Bacillus cohnii DSM 6307T strain.</title>
        <authorList>
            <person name="Lee Y.-J."/>
            <person name="Yi H."/>
            <person name="Bahn Y.-S."/>
            <person name="Kim J.F."/>
            <person name="Lee D.-W."/>
        </authorList>
    </citation>
    <scope>NUCLEOTIDE SEQUENCE [LARGE SCALE GENOMIC DNA]</scope>
    <source>
        <strain evidence="2 3">DSM 6307</strain>
    </source>
</reference>
<dbReference type="CDD" id="cd24068">
    <property type="entry name" value="ASKHA_NBD_ROK_FnNanK-like"/>
    <property type="match status" value="1"/>
</dbReference>
<dbReference type="PROSITE" id="PS01125">
    <property type="entry name" value="ROK"/>
    <property type="match status" value="1"/>
</dbReference>
<proteinExistence type="inferred from homology"/>
<gene>
    <name evidence="2" type="ORF">BC6307_05985</name>
</gene>
<evidence type="ECO:0008006" key="4">
    <source>
        <dbReference type="Google" id="ProtNLM"/>
    </source>
</evidence>
<dbReference type="Pfam" id="PF00480">
    <property type="entry name" value="ROK"/>
    <property type="match status" value="1"/>
</dbReference>